<dbReference type="PANTHER" id="PTHR46652">
    <property type="entry name" value="LEUCINE-RICH REPEAT AND IQ DOMAIN-CONTAINING PROTEIN 1-RELATED"/>
    <property type="match status" value="1"/>
</dbReference>
<dbReference type="InterPro" id="IPR050836">
    <property type="entry name" value="SDS22/Internalin_LRR"/>
</dbReference>
<dbReference type="EMBL" id="CP072801">
    <property type="protein sequence ID" value="QTR47225.1"/>
    <property type="molecule type" value="Genomic_DNA"/>
</dbReference>
<dbReference type="PROSITE" id="PS51450">
    <property type="entry name" value="LRR"/>
    <property type="match status" value="15"/>
</dbReference>
<proteinExistence type="predicted"/>
<dbReference type="Pfam" id="PF12799">
    <property type="entry name" value="LRR_4"/>
    <property type="match status" value="7"/>
</dbReference>
<name>A0ABX7WUC9_9GAMM</name>
<feature type="domain" description="COR" evidence="3">
    <location>
        <begin position="748"/>
        <end position="890"/>
    </location>
</feature>
<dbReference type="SUPFAM" id="SSF52540">
    <property type="entry name" value="P-loop containing nucleoside triphosphate hydrolases"/>
    <property type="match status" value="1"/>
</dbReference>
<dbReference type="SMART" id="SM00365">
    <property type="entry name" value="LRR_SD22"/>
    <property type="match status" value="13"/>
</dbReference>
<evidence type="ECO:0000256" key="2">
    <source>
        <dbReference type="ARBA" id="ARBA00022737"/>
    </source>
</evidence>
<keyword evidence="2" id="KW-0677">Repeat</keyword>
<dbReference type="Gene3D" id="1.10.10.10">
    <property type="entry name" value="Winged helix-like DNA-binding domain superfamily/Winged helix DNA-binding domain"/>
    <property type="match status" value="1"/>
</dbReference>
<dbReference type="Pfam" id="PF25497">
    <property type="entry name" value="COR-B"/>
    <property type="match status" value="1"/>
</dbReference>
<dbReference type="SUPFAM" id="SSF52058">
    <property type="entry name" value="L domain-like"/>
    <property type="match status" value="2"/>
</dbReference>
<dbReference type="InterPro" id="IPR003591">
    <property type="entry name" value="Leu-rich_rpt_typical-subtyp"/>
</dbReference>
<dbReference type="Gene3D" id="3.80.10.10">
    <property type="entry name" value="Ribonuclease Inhibitor"/>
    <property type="match status" value="3"/>
</dbReference>
<dbReference type="InterPro" id="IPR032171">
    <property type="entry name" value="COR-A"/>
</dbReference>
<dbReference type="InterPro" id="IPR001611">
    <property type="entry name" value="Leu-rich_rpt"/>
</dbReference>
<dbReference type="Proteomes" id="UP000672039">
    <property type="component" value="Chromosome"/>
</dbReference>
<evidence type="ECO:0000259" key="4">
    <source>
        <dbReference type="Pfam" id="PF25497"/>
    </source>
</evidence>
<evidence type="ECO:0000256" key="1">
    <source>
        <dbReference type="ARBA" id="ARBA00022614"/>
    </source>
</evidence>
<dbReference type="Pfam" id="PF16095">
    <property type="entry name" value="COR-A"/>
    <property type="match status" value="1"/>
</dbReference>
<dbReference type="Pfam" id="PF08477">
    <property type="entry name" value="Roc"/>
    <property type="match status" value="1"/>
</dbReference>
<dbReference type="Gene3D" id="1.10.10.2200">
    <property type="match status" value="1"/>
</dbReference>
<dbReference type="PANTHER" id="PTHR46652:SF3">
    <property type="entry name" value="LEUCINE-RICH REPEAT-CONTAINING PROTEIN 9"/>
    <property type="match status" value="1"/>
</dbReference>
<protein>
    <submittedName>
        <fullName evidence="5">Leucine-rich repeat domain-containing protein</fullName>
    </submittedName>
</protein>
<dbReference type="RefSeq" id="WP_210223505.1">
    <property type="nucleotide sequence ID" value="NZ_CP072801.1"/>
</dbReference>
<keyword evidence="1" id="KW-0433">Leucine-rich repeat</keyword>
<accession>A0ABX7WUC9</accession>
<dbReference type="InterPro" id="IPR025875">
    <property type="entry name" value="Leu-rich_rpt_4"/>
</dbReference>
<dbReference type="InterPro" id="IPR032675">
    <property type="entry name" value="LRR_dom_sf"/>
</dbReference>
<dbReference type="InterPro" id="IPR036388">
    <property type="entry name" value="WH-like_DNA-bd_sf"/>
</dbReference>
<keyword evidence="6" id="KW-1185">Reference proteome</keyword>
<evidence type="ECO:0000313" key="5">
    <source>
        <dbReference type="EMBL" id="QTR47225.1"/>
    </source>
</evidence>
<evidence type="ECO:0000313" key="6">
    <source>
        <dbReference type="Proteomes" id="UP000672039"/>
    </source>
</evidence>
<dbReference type="Gene3D" id="3.30.310.200">
    <property type="match status" value="1"/>
</dbReference>
<feature type="domain" description="C-terminal of Roc COR-B" evidence="4">
    <location>
        <begin position="904"/>
        <end position="1057"/>
    </location>
</feature>
<reference evidence="5 6" key="1">
    <citation type="submission" date="2021-04" db="EMBL/GenBank/DDBJ databases">
        <title>Genomics, taxonomy and metabolism of representatives of sulfur bacteria of the genus Thiothrix: Thiothrix fructosivorans QT, Thiothrix unzii A1T and three new species, Thiothrix subterranea sp. nov., Thiothrix litoralis sp. nov. and 'Candidatus Thiothrix anitrata' sp. nov.</title>
        <authorList>
            <person name="Ravin N.V."/>
            <person name="Smolyakov D."/>
            <person name="Rudenko T.S."/>
            <person name="Mardanov A.V."/>
            <person name="Beletsky A.V."/>
            <person name="Markov N.D."/>
            <person name="Fomenkov A.I."/>
            <person name="Roberts R.J."/>
            <person name="Karnachuk O.V."/>
            <person name="Novikov A."/>
            <person name="Grabovich M.Y."/>
        </authorList>
    </citation>
    <scope>NUCLEOTIDE SEQUENCE [LARGE SCALE GENOMIC DNA]</scope>
    <source>
        <strain evidence="5 6">AS</strain>
    </source>
</reference>
<gene>
    <name evidence="5" type="ORF">J9253_04615</name>
</gene>
<organism evidence="5 6">
    <name type="scientific">Thiothrix litoralis</name>
    <dbReference type="NCBI Taxonomy" id="2891210"/>
    <lineage>
        <taxon>Bacteria</taxon>
        <taxon>Pseudomonadati</taxon>
        <taxon>Pseudomonadota</taxon>
        <taxon>Gammaproteobacteria</taxon>
        <taxon>Thiotrichales</taxon>
        <taxon>Thiotrichaceae</taxon>
        <taxon>Thiothrix</taxon>
    </lineage>
</organism>
<dbReference type="InterPro" id="IPR057263">
    <property type="entry name" value="COR-B"/>
</dbReference>
<sequence>MLSVVVVYGEGISGILYANCNTLGFAMSELALQRIREAKAKHLIELDLSDSELIQLPDELFELIWLENLFLGGNQISDLSPLAQLKNLNMLGLNDTKISDLTPLAALTNLKTLFIHENLLIFNDIIRPTELSKLAELTNLTTLTLSNNLIKDVTPLTALTNLTTLILDNNRISDVTPLTALTNLTILTLNNNRISDVTPLTALTNLTILTLNNNRISDVTPLATLTNLTTLTLNNNEISDVTPLAALTNLMELTLDNTKINDVTRLAALTNLTKLTLDNTKISDITPLAALKNLTELTLDNTRIKDVTPLVVLKNLTKLTLDNTRISDVTPLAVLKNLTKLTLDNIRISDVTPLTVLTNLTMLYLDNIRISDVTPLAPLINLKELTLNNNKISDVTVLAAFTKLTTLFLNNNEISDVTPLNALTNLKELSLNNNEISDVTPLNALTNLKELSLNNNEISNVASLIALTNLKELSLNNNEISNVAPLIALTKLTTLFLNGNQISDIKPLLVLIEKNITINDPYDGEYGIFVRDNPLNHPPLEIVDQGNEAVLTYFRNLEEQGEGKLNEAKLIIVGEPEAGKTSLMKKLLDPAYVIPQLETSTLGIQMHEGWQFSHPDDDTTFSANIWDFGGQEIQYMTHQFFLTAGAVYVLVSANDRKETTANFPYWFKAIHLFGEEHGVYSPVLVVQNDKNGQFIQQFDTKHYTQRYPELSISTRTVNLGKDDADFQALRTKIQTLLTQLPHVNDVRPARWNDIRTTLRECAKKQHHINFAEYAAICQQHTVKDEASQLLLSSYLHRLGSLLHFVDDPTLRNFIILNPQWAVDAVYSVLNDNRIAQAGGYFTFETLENIWRDKYNMAERNNLLNLMKKDSFEVCYAVEGKPNTYLAPQLLTDKRPSYEWNDNDTLKFRFQYKFMPEGIITRLIVRLNELIAKGNKGDLVWRNGMVLETGGCRAQVQAEESREGLNVIDIAIIGKQNQRKYLLHTIRMEVEKLHRKWFKNIAVEQMIPCNCEVCTKPNNTDPKYFEFSVLQRAQERGKKTVECDREFLDVPVSRLLEGVFERNEVNELLHRRDMMTGTNISGITLAAGAQLIVGNANTQKANSDNLTITITADQRQIISTVLDEMLEHKLPKDITKAVVKMQDVVEADAEKPTEKPNRC</sequence>
<evidence type="ECO:0000259" key="3">
    <source>
        <dbReference type="Pfam" id="PF16095"/>
    </source>
</evidence>
<dbReference type="InterPro" id="IPR027417">
    <property type="entry name" value="P-loop_NTPase"/>
</dbReference>
<dbReference type="Gene3D" id="3.30.70.1390">
    <property type="entry name" value="ROC domain from the Parkinson's disease-associated leucine-rich repeat kinase 2"/>
    <property type="match status" value="1"/>
</dbReference>
<dbReference type="SMART" id="SM00369">
    <property type="entry name" value="LRR_TYP"/>
    <property type="match status" value="13"/>
</dbReference>